<sequence>MKTLTSAQTVQGFRFPAGTEVQVLNSNGEATGVVVLHEDHEVDDVWLKRGTYVTVGSVGGKPPHLSEFSSVPGQRFRGIHLPAETQVDFDVQGRLSEMISVRGDPIRIRGKVFAGNTWIEFHPSGGIRRGELAKGFEASGLHVSPGPIEFQADGRIKQACIAAGSVDRKVRLAPSNRSYGFDVEYWPNGHLKQAMLADKIVLDGKTCPPGHIAFKQDGSLDECDGSPWMH</sequence>
<gene>
    <name evidence="1" type="ORF">ACFPPB_19410</name>
</gene>
<protein>
    <recommendedName>
        <fullName evidence="3">DUF5666 domain-containing protein</fullName>
    </recommendedName>
</protein>
<comment type="caution">
    <text evidence="1">The sequence shown here is derived from an EMBL/GenBank/DDBJ whole genome shotgun (WGS) entry which is preliminary data.</text>
</comment>
<dbReference type="Proteomes" id="UP001596111">
    <property type="component" value="Unassembled WGS sequence"/>
</dbReference>
<dbReference type="RefSeq" id="WP_377330170.1">
    <property type="nucleotide sequence ID" value="NZ_JBHSNG010000042.1"/>
</dbReference>
<organism evidence="1 2">
    <name type="scientific">Rhodanobacter terrae</name>
    <dbReference type="NCBI Taxonomy" id="418647"/>
    <lineage>
        <taxon>Bacteria</taxon>
        <taxon>Pseudomonadati</taxon>
        <taxon>Pseudomonadota</taxon>
        <taxon>Gammaproteobacteria</taxon>
        <taxon>Lysobacterales</taxon>
        <taxon>Rhodanobacteraceae</taxon>
        <taxon>Rhodanobacter</taxon>
    </lineage>
</organism>
<reference evidence="2" key="1">
    <citation type="journal article" date="2019" name="Int. J. Syst. Evol. Microbiol.">
        <title>The Global Catalogue of Microorganisms (GCM) 10K type strain sequencing project: providing services to taxonomists for standard genome sequencing and annotation.</title>
        <authorList>
            <consortium name="The Broad Institute Genomics Platform"/>
            <consortium name="The Broad Institute Genome Sequencing Center for Infectious Disease"/>
            <person name="Wu L."/>
            <person name="Ma J."/>
        </authorList>
    </citation>
    <scope>NUCLEOTIDE SEQUENCE [LARGE SCALE GENOMIC DNA]</scope>
    <source>
        <strain evidence="2">CGMCC 1.13587</strain>
    </source>
</reference>
<dbReference type="EMBL" id="JBHSNG010000042">
    <property type="protein sequence ID" value="MFC5583285.1"/>
    <property type="molecule type" value="Genomic_DNA"/>
</dbReference>
<evidence type="ECO:0000313" key="1">
    <source>
        <dbReference type="EMBL" id="MFC5583285.1"/>
    </source>
</evidence>
<name>A0ABW0T1T3_9GAMM</name>
<evidence type="ECO:0000313" key="2">
    <source>
        <dbReference type="Proteomes" id="UP001596111"/>
    </source>
</evidence>
<keyword evidence="2" id="KW-1185">Reference proteome</keyword>
<accession>A0ABW0T1T3</accession>
<evidence type="ECO:0008006" key="3">
    <source>
        <dbReference type="Google" id="ProtNLM"/>
    </source>
</evidence>
<proteinExistence type="predicted"/>